<dbReference type="RefSeq" id="WP_069663141.1">
    <property type="nucleotide sequence ID" value="NZ_JBHUJJ010000001.1"/>
</dbReference>
<keyword evidence="1" id="KW-0949">S-adenosyl-L-methionine</keyword>
<evidence type="ECO:0000259" key="5">
    <source>
        <dbReference type="PROSITE" id="PS51918"/>
    </source>
</evidence>
<keyword evidence="3" id="KW-0408">Iron</keyword>
<keyword evidence="4" id="KW-0411">Iron-sulfur</keyword>
<dbReference type="SFLD" id="SFLDS00029">
    <property type="entry name" value="Radical_SAM"/>
    <property type="match status" value="1"/>
</dbReference>
<evidence type="ECO:0000256" key="3">
    <source>
        <dbReference type="ARBA" id="ARBA00023004"/>
    </source>
</evidence>
<dbReference type="GO" id="GO:0003824">
    <property type="term" value="F:catalytic activity"/>
    <property type="evidence" value="ECO:0007669"/>
    <property type="project" value="InterPro"/>
</dbReference>
<comment type="caution">
    <text evidence="6">The sequence shown here is derived from an EMBL/GenBank/DDBJ whole genome shotgun (WGS) entry which is preliminary data.</text>
</comment>
<gene>
    <name evidence="6" type="ORF">BCR25_03865</name>
</gene>
<dbReference type="Gene3D" id="3.20.20.70">
    <property type="entry name" value="Aldolase class I"/>
    <property type="match status" value="1"/>
</dbReference>
<dbReference type="AlphaFoldDB" id="A0A1E5GVJ9"/>
<dbReference type="InterPro" id="IPR007197">
    <property type="entry name" value="rSAM"/>
</dbReference>
<evidence type="ECO:0000256" key="1">
    <source>
        <dbReference type="ARBA" id="ARBA00022691"/>
    </source>
</evidence>
<sequence>MLELKSNDSKKLRNQNKVLNYKDTYFSTINDGKNVGKFIEFHPSDICNFNCSFCSYKKSNSLSGNRVIYPFDQLDKLRMLDPKAITIVGGGEPTLYYDKENRKNFGDLVQYLSEHTNAKLGLITNGSTIIKKETLDKFEWLRISLDYTNPTSYLKSKGYTLKKVLEKINNQFLKSDVSKIGIGYLINNENLEEIYDLLKYFKQTRVNIQFRKTCPIESCDCPLLQVEDKEDEVNTNDLSKYFFETMKKLEEIICKEPDLEKFVKEQTNLGDYFKKTKQPKEITAKKCYTSLFRWIVRPEGSVFPCVMCATQNNKKIGSIFEDSLKVLQEESFKFYHYEKCTTNDCCKIGQGVQNDIFEQSLDSSEIKYESNDFFI</sequence>
<dbReference type="EMBL" id="MIJY01000012">
    <property type="protein sequence ID" value="OEG16744.1"/>
    <property type="molecule type" value="Genomic_DNA"/>
</dbReference>
<feature type="domain" description="Radical SAM core" evidence="5">
    <location>
        <begin position="31"/>
        <end position="274"/>
    </location>
</feature>
<proteinExistence type="predicted"/>
<dbReference type="CDD" id="cd01335">
    <property type="entry name" value="Radical_SAM"/>
    <property type="match status" value="1"/>
</dbReference>
<keyword evidence="2" id="KW-0479">Metal-binding</keyword>
<dbReference type="GO" id="GO:0046872">
    <property type="term" value="F:metal ion binding"/>
    <property type="evidence" value="ECO:0007669"/>
    <property type="project" value="UniProtKB-KW"/>
</dbReference>
<dbReference type="InterPro" id="IPR050377">
    <property type="entry name" value="Radical_SAM_PqqE_MftC-like"/>
</dbReference>
<dbReference type="Proteomes" id="UP000095094">
    <property type="component" value="Unassembled WGS sequence"/>
</dbReference>
<dbReference type="SFLD" id="SFLDG01067">
    <property type="entry name" value="SPASM/twitch_domain_containing"/>
    <property type="match status" value="1"/>
</dbReference>
<dbReference type="PANTHER" id="PTHR11228:SF7">
    <property type="entry name" value="PQQA PEPTIDE CYCLASE"/>
    <property type="match status" value="1"/>
</dbReference>
<dbReference type="Pfam" id="PF04055">
    <property type="entry name" value="Radical_SAM"/>
    <property type="match status" value="1"/>
</dbReference>
<evidence type="ECO:0000313" key="7">
    <source>
        <dbReference type="Proteomes" id="UP000095094"/>
    </source>
</evidence>
<evidence type="ECO:0000256" key="4">
    <source>
        <dbReference type="ARBA" id="ARBA00023014"/>
    </source>
</evidence>
<dbReference type="PROSITE" id="PS51918">
    <property type="entry name" value="RADICAL_SAM"/>
    <property type="match status" value="1"/>
</dbReference>
<evidence type="ECO:0000313" key="6">
    <source>
        <dbReference type="EMBL" id="OEG16744.1"/>
    </source>
</evidence>
<dbReference type="GO" id="GO:0051536">
    <property type="term" value="F:iron-sulfur cluster binding"/>
    <property type="evidence" value="ECO:0007669"/>
    <property type="project" value="UniProtKB-KW"/>
</dbReference>
<protein>
    <recommendedName>
        <fullName evidence="5">Radical SAM core domain-containing protein</fullName>
    </recommendedName>
</protein>
<accession>A0A1E5GVJ9</accession>
<name>A0A1E5GVJ9_9ENTE</name>
<evidence type="ECO:0000256" key="2">
    <source>
        <dbReference type="ARBA" id="ARBA00022723"/>
    </source>
</evidence>
<keyword evidence="7" id="KW-1185">Reference proteome</keyword>
<dbReference type="InterPro" id="IPR058240">
    <property type="entry name" value="rSAM_sf"/>
</dbReference>
<organism evidence="6 7">
    <name type="scientific">Enterococcus termitis</name>
    <dbReference type="NCBI Taxonomy" id="332950"/>
    <lineage>
        <taxon>Bacteria</taxon>
        <taxon>Bacillati</taxon>
        <taxon>Bacillota</taxon>
        <taxon>Bacilli</taxon>
        <taxon>Lactobacillales</taxon>
        <taxon>Enterococcaceae</taxon>
        <taxon>Enterococcus</taxon>
    </lineage>
</organism>
<reference evidence="7" key="1">
    <citation type="submission" date="2016-09" db="EMBL/GenBank/DDBJ databases">
        <authorList>
            <person name="Gulvik C.A."/>
        </authorList>
    </citation>
    <scope>NUCLEOTIDE SEQUENCE [LARGE SCALE GENOMIC DNA]</scope>
    <source>
        <strain evidence="7">LMG 8895</strain>
    </source>
</reference>
<dbReference type="SUPFAM" id="SSF102114">
    <property type="entry name" value="Radical SAM enzymes"/>
    <property type="match status" value="1"/>
</dbReference>
<dbReference type="InterPro" id="IPR013785">
    <property type="entry name" value="Aldolase_TIM"/>
</dbReference>
<dbReference type="PANTHER" id="PTHR11228">
    <property type="entry name" value="RADICAL SAM DOMAIN PROTEIN"/>
    <property type="match status" value="1"/>
</dbReference>